<name>A0AAV4Y8H6_CAEEX</name>
<keyword evidence="2" id="KW-1185">Reference proteome</keyword>
<dbReference type="AlphaFoldDB" id="A0AAV4Y8H6"/>
<comment type="caution">
    <text evidence="1">The sequence shown here is derived from an EMBL/GenBank/DDBJ whole genome shotgun (WGS) entry which is preliminary data.</text>
</comment>
<dbReference type="Proteomes" id="UP001054945">
    <property type="component" value="Unassembled WGS sequence"/>
</dbReference>
<evidence type="ECO:0000313" key="1">
    <source>
        <dbReference type="EMBL" id="GIZ02765.1"/>
    </source>
</evidence>
<sequence>MALKVDLFTTGVVARTGIAGLSTNIVGSGHIMPQPFSYIHGSLANQSAGTPLFAVVPLSPIDKMINLSPSAINGQSGNEPGGLPRDLWAEIDGV</sequence>
<organism evidence="1 2">
    <name type="scientific">Caerostris extrusa</name>
    <name type="common">Bark spider</name>
    <name type="synonym">Caerostris bankana</name>
    <dbReference type="NCBI Taxonomy" id="172846"/>
    <lineage>
        <taxon>Eukaryota</taxon>
        <taxon>Metazoa</taxon>
        <taxon>Ecdysozoa</taxon>
        <taxon>Arthropoda</taxon>
        <taxon>Chelicerata</taxon>
        <taxon>Arachnida</taxon>
        <taxon>Araneae</taxon>
        <taxon>Araneomorphae</taxon>
        <taxon>Entelegynae</taxon>
        <taxon>Araneoidea</taxon>
        <taxon>Araneidae</taxon>
        <taxon>Caerostris</taxon>
    </lineage>
</organism>
<dbReference type="EMBL" id="BPLR01018856">
    <property type="protein sequence ID" value="GIZ02765.1"/>
    <property type="molecule type" value="Genomic_DNA"/>
</dbReference>
<gene>
    <name evidence="1" type="ORF">CEXT_812021</name>
</gene>
<evidence type="ECO:0000313" key="2">
    <source>
        <dbReference type="Proteomes" id="UP001054945"/>
    </source>
</evidence>
<accession>A0AAV4Y8H6</accession>
<reference evidence="1 2" key="1">
    <citation type="submission" date="2021-06" db="EMBL/GenBank/DDBJ databases">
        <title>Caerostris extrusa draft genome.</title>
        <authorList>
            <person name="Kono N."/>
            <person name="Arakawa K."/>
        </authorList>
    </citation>
    <scope>NUCLEOTIDE SEQUENCE [LARGE SCALE GENOMIC DNA]</scope>
</reference>
<protein>
    <submittedName>
        <fullName evidence="1">Uncharacterized protein</fullName>
    </submittedName>
</protein>
<proteinExistence type="predicted"/>